<evidence type="ECO:0000256" key="3">
    <source>
        <dbReference type="ARBA" id="ARBA00005012"/>
    </source>
</evidence>
<dbReference type="InterPro" id="IPR036188">
    <property type="entry name" value="FAD/NAD-bd_sf"/>
</dbReference>
<gene>
    <name evidence="8 10" type="primary">mqo</name>
    <name evidence="10" type="ORF">ACFQU8_06625</name>
</gene>
<keyword evidence="5 8" id="KW-0285">Flavoprotein</keyword>
<proteinExistence type="inferred from homology"/>
<evidence type="ECO:0000256" key="6">
    <source>
        <dbReference type="ARBA" id="ARBA00022827"/>
    </source>
</evidence>
<evidence type="ECO:0000256" key="7">
    <source>
        <dbReference type="ARBA" id="ARBA00023002"/>
    </source>
</evidence>
<dbReference type="EMBL" id="JBHTGR010000011">
    <property type="protein sequence ID" value="MFC7746909.1"/>
    <property type="molecule type" value="Genomic_DNA"/>
</dbReference>
<dbReference type="NCBIfam" id="NF009875">
    <property type="entry name" value="PRK13339.1"/>
    <property type="match status" value="1"/>
</dbReference>
<dbReference type="Pfam" id="PF06039">
    <property type="entry name" value="Mqo"/>
    <property type="match status" value="1"/>
</dbReference>
<evidence type="ECO:0000313" key="10">
    <source>
        <dbReference type="EMBL" id="MFC7746909.1"/>
    </source>
</evidence>
<evidence type="ECO:0000256" key="2">
    <source>
        <dbReference type="ARBA" id="ARBA00001974"/>
    </source>
</evidence>
<evidence type="ECO:0000256" key="8">
    <source>
        <dbReference type="HAMAP-Rule" id="MF_00212"/>
    </source>
</evidence>
<dbReference type="EC" id="1.1.5.4" evidence="8"/>
<dbReference type="Proteomes" id="UP001596620">
    <property type="component" value="Unassembled WGS sequence"/>
</dbReference>
<dbReference type="SUPFAM" id="SSF51905">
    <property type="entry name" value="FAD/NAD(P)-binding domain"/>
    <property type="match status" value="1"/>
</dbReference>
<dbReference type="RefSeq" id="WP_382358473.1">
    <property type="nucleotide sequence ID" value="NZ_JBHTGR010000011.1"/>
</dbReference>
<keyword evidence="9" id="KW-1133">Transmembrane helix</keyword>
<evidence type="ECO:0000256" key="5">
    <source>
        <dbReference type="ARBA" id="ARBA00022630"/>
    </source>
</evidence>
<keyword evidence="9" id="KW-0472">Membrane</keyword>
<protein>
    <recommendedName>
        <fullName evidence="8">Probable malate:quinone oxidoreductase</fullName>
        <ecNumber evidence="8">1.1.5.4</ecNumber>
    </recommendedName>
    <alternativeName>
        <fullName evidence="8">MQO</fullName>
    </alternativeName>
    <alternativeName>
        <fullName evidence="8">Malate dehydrogenase [quinone]</fullName>
    </alternativeName>
</protein>
<dbReference type="NCBIfam" id="NF003605">
    <property type="entry name" value="PRK05257.1-4"/>
    <property type="match status" value="1"/>
</dbReference>
<dbReference type="NCBIfam" id="NF003606">
    <property type="entry name" value="PRK05257.2-1"/>
    <property type="match status" value="1"/>
</dbReference>
<dbReference type="NCBIfam" id="NF003611">
    <property type="entry name" value="PRK05257.3-2"/>
    <property type="match status" value="1"/>
</dbReference>
<dbReference type="PANTHER" id="PTHR43104:SF2">
    <property type="entry name" value="L-2-HYDROXYGLUTARATE DEHYDROGENASE, MITOCHONDRIAL"/>
    <property type="match status" value="1"/>
</dbReference>
<dbReference type="GO" id="GO:0008924">
    <property type="term" value="F:L-malate dehydrogenase (quinone) activity"/>
    <property type="evidence" value="ECO:0007669"/>
    <property type="project" value="UniProtKB-EC"/>
</dbReference>
<keyword evidence="7 8" id="KW-0560">Oxidoreductase</keyword>
<comment type="caution">
    <text evidence="10">The sequence shown here is derived from an EMBL/GenBank/DDBJ whole genome shotgun (WGS) entry which is preliminary data.</text>
</comment>
<keyword evidence="9" id="KW-0812">Transmembrane</keyword>
<accession>A0ABW2UT23</accession>
<comment type="cofactor">
    <cofactor evidence="2 8">
        <name>FAD</name>
        <dbReference type="ChEBI" id="CHEBI:57692"/>
    </cofactor>
</comment>
<keyword evidence="11" id="KW-1185">Reference proteome</keyword>
<feature type="transmembrane region" description="Helical" evidence="9">
    <location>
        <begin position="20"/>
        <end position="36"/>
    </location>
</feature>
<dbReference type="NCBIfam" id="NF003603">
    <property type="entry name" value="PRK05257.1-1"/>
    <property type="match status" value="1"/>
</dbReference>
<comment type="catalytic activity">
    <reaction evidence="1 8">
        <text>(S)-malate + a quinone = a quinol + oxaloacetate</text>
        <dbReference type="Rhea" id="RHEA:46012"/>
        <dbReference type="ChEBI" id="CHEBI:15589"/>
        <dbReference type="ChEBI" id="CHEBI:16452"/>
        <dbReference type="ChEBI" id="CHEBI:24646"/>
        <dbReference type="ChEBI" id="CHEBI:132124"/>
        <dbReference type="EC" id="1.1.5.4"/>
    </reaction>
</comment>
<keyword evidence="4 8" id="KW-0816">Tricarboxylic acid cycle</keyword>
<dbReference type="NCBIfam" id="NF003604">
    <property type="entry name" value="PRK05257.1-3"/>
    <property type="match status" value="1"/>
</dbReference>
<dbReference type="InterPro" id="IPR006231">
    <property type="entry name" value="MQO"/>
</dbReference>
<organism evidence="10 11">
    <name type="scientific">Lentibacillus kimchii</name>
    <dbReference type="NCBI Taxonomy" id="1542911"/>
    <lineage>
        <taxon>Bacteria</taxon>
        <taxon>Bacillati</taxon>
        <taxon>Bacillota</taxon>
        <taxon>Bacilli</taxon>
        <taxon>Bacillales</taxon>
        <taxon>Bacillaceae</taxon>
        <taxon>Lentibacillus</taxon>
    </lineage>
</organism>
<name>A0ABW2UT23_9BACI</name>
<evidence type="ECO:0000256" key="1">
    <source>
        <dbReference type="ARBA" id="ARBA00001139"/>
    </source>
</evidence>
<reference evidence="11" key="1">
    <citation type="journal article" date="2019" name="Int. J. Syst. Evol. Microbiol.">
        <title>The Global Catalogue of Microorganisms (GCM) 10K type strain sequencing project: providing services to taxonomists for standard genome sequencing and annotation.</title>
        <authorList>
            <consortium name="The Broad Institute Genomics Platform"/>
            <consortium name="The Broad Institute Genome Sequencing Center for Infectious Disease"/>
            <person name="Wu L."/>
            <person name="Ma J."/>
        </authorList>
    </citation>
    <scope>NUCLEOTIDE SEQUENCE [LARGE SCALE GENOMIC DNA]</scope>
    <source>
        <strain evidence="11">JCM 30234</strain>
    </source>
</reference>
<comment type="pathway">
    <text evidence="3 8">Carbohydrate metabolism; tricarboxylic acid cycle; oxaloacetate from (S)-malate (quinone route): step 1/1.</text>
</comment>
<dbReference type="HAMAP" id="MF_00212">
    <property type="entry name" value="MQO"/>
    <property type="match status" value="1"/>
</dbReference>
<evidence type="ECO:0000313" key="11">
    <source>
        <dbReference type="Proteomes" id="UP001596620"/>
    </source>
</evidence>
<comment type="similarity">
    <text evidence="8">Belongs to the MQO family.</text>
</comment>
<dbReference type="NCBIfam" id="TIGR01320">
    <property type="entry name" value="mal_quin_oxido"/>
    <property type="match status" value="1"/>
</dbReference>
<evidence type="ECO:0000256" key="9">
    <source>
        <dbReference type="SAM" id="Phobius"/>
    </source>
</evidence>
<keyword evidence="6 8" id="KW-0274">FAD</keyword>
<sequence length="513" mass="57499">MLPAEKRYQEMNNRQKKTEVILVGAGVMSATVGTLLNKLEPHWHITLFEKLDKAGNESSNEWNNAGTGHAALCELNYTTVKQDGSMNISKAVEINEQFQVSRQLWSYLVDENQIRDPQAFIRPLPHISFVHGEDNVKFLKKRFEALSNHPLFEGMEYSEDLETLKEWIPLMMEGRTSKEPIAATKVASGTDVNFGELTRKMLANLENQNNVDIYYNHRVDDIKRIADNSWEVKVRNFEDDMLEYHTANFVFIGAGGGALPLLQRTGIPESKHVGGFPISGEFLICDNPEIVDQHHAKVYGKEPEGAPPMTVPHLDSRHIAGKNILLYGPFAGFTPKFLKAGSYMDLLGSVEPNNIFTMLAAGAKNMSLIKYLAQQLLMSKEQRMKELRNFVPNAKNKDWDTLVAGQRVQVLEDTETGGKGTLQFGTELISSKDNTMAALLGESPGASTSVSIALDVIKTCFPEYLEEWETKIKEMIPSYGESLAENPELFHKVHHSSSCTLGLVEKNKKMTLH</sequence>
<dbReference type="PANTHER" id="PTHR43104">
    <property type="entry name" value="L-2-HYDROXYGLUTARATE DEHYDROGENASE, MITOCHONDRIAL"/>
    <property type="match status" value="1"/>
</dbReference>
<evidence type="ECO:0000256" key="4">
    <source>
        <dbReference type="ARBA" id="ARBA00022532"/>
    </source>
</evidence>